<dbReference type="InterPro" id="IPR007111">
    <property type="entry name" value="NACHT_NTPase"/>
</dbReference>
<dbReference type="Gene3D" id="2.60.120.920">
    <property type="match status" value="1"/>
</dbReference>
<dbReference type="Pfam" id="PF13765">
    <property type="entry name" value="PRY"/>
    <property type="match status" value="1"/>
</dbReference>
<evidence type="ECO:0000256" key="1">
    <source>
        <dbReference type="ARBA" id="ARBA00004496"/>
    </source>
</evidence>
<dbReference type="InterPro" id="IPR029495">
    <property type="entry name" value="NACHT-assoc"/>
</dbReference>
<dbReference type="SMART" id="SM00589">
    <property type="entry name" value="PRY"/>
    <property type="match status" value="1"/>
</dbReference>
<dbReference type="OrthoDB" id="120976at2759"/>
<dbReference type="InterPro" id="IPR006574">
    <property type="entry name" value="PRY"/>
</dbReference>
<dbReference type="Gene3D" id="3.80.10.10">
    <property type="entry name" value="Ribonuclease Inhibitor"/>
    <property type="match status" value="1"/>
</dbReference>
<evidence type="ECO:0000256" key="2">
    <source>
        <dbReference type="ARBA" id="ARBA00022490"/>
    </source>
</evidence>
<evidence type="ECO:0000256" key="4">
    <source>
        <dbReference type="ARBA" id="ARBA00022737"/>
    </source>
</evidence>
<dbReference type="Pfam" id="PF17776">
    <property type="entry name" value="NLRC4_HD2"/>
    <property type="match status" value="1"/>
</dbReference>
<feature type="compositionally biased region" description="Basic and acidic residues" evidence="7">
    <location>
        <begin position="317"/>
        <end position="332"/>
    </location>
</feature>
<dbReference type="InterPro" id="IPR041075">
    <property type="entry name" value="NOD1/2_WH"/>
</dbReference>
<keyword evidence="6" id="KW-0067">ATP-binding</keyword>
<dbReference type="SUPFAM" id="SSF49899">
    <property type="entry name" value="Concanavalin A-like lectins/glucanases"/>
    <property type="match status" value="1"/>
</dbReference>
<dbReference type="AlphaFoldDB" id="A0A437CJZ4"/>
<name>A0A437CJZ4_ORYJA</name>
<gene>
    <name evidence="9" type="ORF">OJAV_G00163250</name>
</gene>
<feature type="compositionally biased region" description="Low complexity" evidence="7">
    <location>
        <begin position="71"/>
        <end position="80"/>
    </location>
</feature>
<feature type="region of interest" description="Disordered" evidence="7">
    <location>
        <begin position="1"/>
        <end position="160"/>
    </location>
</feature>
<dbReference type="PANTHER" id="PTHR24106">
    <property type="entry name" value="NACHT, LRR AND CARD DOMAINS-CONTAINING"/>
    <property type="match status" value="1"/>
</dbReference>
<dbReference type="InterPro" id="IPR051261">
    <property type="entry name" value="NLR"/>
</dbReference>
<comment type="subcellular location">
    <subcellularLocation>
        <location evidence="1">Cytoplasm</location>
    </subcellularLocation>
</comment>
<dbReference type="InterPro" id="IPR043136">
    <property type="entry name" value="B30.2/SPRY_sf"/>
</dbReference>
<dbReference type="SUPFAM" id="SSF52540">
    <property type="entry name" value="P-loop containing nucleoside triphosphate hydrolases"/>
    <property type="match status" value="1"/>
</dbReference>
<dbReference type="InterPro" id="IPR032675">
    <property type="entry name" value="LRR_dom_sf"/>
</dbReference>
<feature type="compositionally biased region" description="Low complexity" evidence="7">
    <location>
        <begin position="104"/>
        <end position="113"/>
    </location>
</feature>
<feature type="compositionally biased region" description="Low complexity" evidence="7">
    <location>
        <begin position="38"/>
        <end position="47"/>
    </location>
</feature>
<keyword evidence="5" id="KW-0547">Nucleotide-binding</keyword>
<feature type="compositionally biased region" description="Basic and acidic residues" evidence="7">
    <location>
        <begin position="19"/>
        <end position="37"/>
    </location>
</feature>
<dbReference type="InterPro" id="IPR041267">
    <property type="entry name" value="NLRP_HD2"/>
</dbReference>
<dbReference type="InterPro" id="IPR013320">
    <property type="entry name" value="ConA-like_dom_sf"/>
</dbReference>
<evidence type="ECO:0000313" key="10">
    <source>
        <dbReference type="Proteomes" id="UP000283210"/>
    </source>
</evidence>
<keyword evidence="3" id="KW-0433">Leucine-rich repeat</keyword>
<organism evidence="9 10">
    <name type="scientific">Oryzias javanicus</name>
    <name type="common">Javanese ricefish</name>
    <name type="synonym">Aplocheilus javanicus</name>
    <dbReference type="NCBI Taxonomy" id="123683"/>
    <lineage>
        <taxon>Eukaryota</taxon>
        <taxon>Metazoa</taxon>
        <taxon>Chordata</taxon>
        <taxon>Craniata</taxon>
        <taxon>Vertebrata</taxon>
        <taxon>Euteleostomi</taxon>
        <taxon>Actinopterygii</taxon>
        <taxon>Neopterygii</taxon>
        <taxon>Teleostei</taxon>
        <taxon>Neoteleostei</taxon>
        <taxon>Acanthomorphata</taxon>
        <taxon>Ovalentaria</taxon>
        <taxon>Atherinomorphae</taxon>
        <taxon>Beloniformes</taxon>
        <taxon>Adrianichthyidae</taxon>
        <taxon>Oryziinae</taxon>
        <taxon>Oryzias</taxon>
    </lineage>
</organism>
<evidence type="ECO:0000256" key="5">
    <source>
        <dbReference type="ARBA" id="ARBA00022741"/>
    </source>
</evidence>
<accession>A0A437CJZ4</accession>
<dbReference type="Gene3D" id="3.40.50.300">
    <property type="entry name" value="P-loop containing nucleotide triphosphate hydrolases"/>
    <property type="match status" value="1"/>
</dbReference>
<dbReference type="GO" id="GO:0005737">
    <property type="term" value="C:cytoplasm"/>
    <property type="evidence" value="ECO:0007669"/>
    <property type="project" value="UniProtKB-SubCell"/>
</dbReference>
<feature type="compositionally biased region" description="Basic and acidic residues" evidence="7">
    <location>
        <begin position="59"/>
        <end position="70"/>
    </location>
</feature>
<dbReference type="Proteomes" id="UP000283210">
    <property type="component" value="Chromosome 16"/>
</dbReference>
<feature type="region of interest" description="Disordered" evidence="7">
    <location>
        <begin position="317"/>
        <end position="339"/>
    </location>
</feature>
<reference evidence="9 10" key="1">
    <citation type="submission" date="2018-11" db="EMBL/GenBank/DDBJ databases">
        <authorList>
            <person name="Lopez-Roques C."/>
            <person name="Donnadieu C."/>
            <person name="Bouchez O."/>
            <person name="Klopp C."/>
            <person name="Cabau C."/>
            <person name="Zahm M."/>
        </authorList>
    </citation>
    <scope>NUCLEOTIDE SEQUENCE [LARGE SCALE GENOMIC DNA]</scope>
    <source>
        <strain evidence="9">RS831</strain>
        <tissue evidence="9">Whole body</tissue>
    </source>
</reference>
<dbReference type="FunFam" id="3.40.50.300:FF:001524">
    <property type="entry name" value="Si:dkey-126g1.7"/>
    <property type="match status" value="1"/>
</dbReference>
<dbReference type="EMBL" id="CM012452">
    <property type="protein sequence ID" value="RVE63052.1"/>
    <property type="molecule type" value="Genomic_DNA"/>
</dbReference>
<dbReference type="SUPFAM" id="SSF52047">
    <property type="entry name" value="RNI-like"/>
    <property type="match status" value="1"/>
</dbReference>
<dbReference type="Pfam" id="PF13516">
    <property type="entry name" value="LRR_6"/>
    <property type="match status" value="1"/>
</dbReference>
<evidence type="ECO:0000256" key="3">
    <source>
        <dbReference type="ARBA" id="ARBA00022614"/>
    </source>
</evidence>
<dbReference type="PROSITE" id="PS50837">
    <property type="entry name" value="NACHT"/>
    <property type="match status" value="1"/>
</dbReference>
<feature type="compositionally biased region" description="Low complexity" evidence="7">
    <location>
        <begin position="137"/>
        <end position="146"/>
    </location>
</feature>
<proteinExistence type="predicted"/>
<dbReference type="Pfam" id="PF14484">
    <property type="entry name" value="FISNA"/>
    <property type="match status" value="1"/>
</dbReference>
<feature type="domain" description="NACHT" evidence="8">
    <location>
        <begin position="343"/>
        <end position="475"/>
    </location>
</feature>
<evidence type="ECO:0000313" key="9">
    <source>
        <dbReference type="EMBL" id="RVE63052.1"/>
    </source>
</evidence>
<dbReference type="InterPro" id="IPR027417">
    <property type="entry name" value="P-loop_NTPase"/>
</dbReference>
<keyword evidence="10" id="KW-1185">Reference proteome</keyword>
<dbReference type="SMART" id="SM00368">
    <property type="entry name" value="LRR_RI"/>
    <property type="match status" value="3"/>
</dbReference>
<keyword evidence="4" id="KW-0677">Repeat</keyword>
<reference evidence="9 10" key="2">
    <citation type="submission" date="2019-01" db="EMBL/GenBank/DDBJ databases">
        <title>A chromosome length genome reference of the Java medaka (oryzias javanicus).</title>
        <authorList>
            <person name="Herpin A."/>
            <person name="Takehana Y."/>
            <person name="Naruse K."/>
            <person name="Ansai S."/>
            <person name="Kawaguchi M."/>
        </authorList>
    </citation>
    <scope>NUCLEOTIDE SEQUENCE [LARGE SCALE GENOMIC DNA]</scope>
    <source>
        <strain evidence="9">RS831</strain>
        <tissue evidence="9">Whole body</tissue>
    </source>
</reference>
<dbReference type="InterPro" id="IPR001611">
    <property type="entry name" value="Leu-rich_rpt"/>
</dbReference>
<dbReference type="GO" id="GO:0005524">
    <property type="term" value="F:ATP binding"/>
    <property type="evidence" value="ECO:0007669"/>
    <property type="project" value="UniProtKB-KW"/>
</dbReference>
<evidence type="ECO:0000259" key="8">
    <source>
        <dbReference type="PROSITE" id="PS50837"/>
    </source>
</evidence>
<feature type="compositionally biased region" description="Basic and acidic residues" evidence="7">
    <location>
        <begin position="125"/>
        <end position="136"/>
    </location>
</feature>
<sequence length="1035" mass="116908">MNESEEKAEISQSSTDCPPEEHDDHNQPERIEMERDNSQSSSVSVSSDRSKDSPLGFNKEVKKIEVERKNSSSSSVSVSSDRSKDSPLGFNKEVKIIEVERKNSSSSSVSLSSHRSKDSPLGFNKDIKKIKMERDNSQSSSVSVSSDRSKDSPLGFNKEVKINKVEREKSPSSYVSVTSHRSKDSPLGFSKHIKIIEMERENSPASHVSVISHRSKDSPLGFNKEVKKINQNIPEAQTGREKVVLRETVAFRKDTIEETLSSISLLHLSLKKKFESIYQEGHSASLSQNFTELYITEGRPAEVNREHEIRQLEREFRKSDRPEATIKPKDVCKPPPGRNEPVRTVITMGVAGIGKTVLTNKFALDWAEGKTNQDIQFLFLFSFRELNLLKEEKFSLIELIHHFYSETKSFSRFEEFQVLLIFDGLDECRFPLNLDSTQILTDVTQPASLGVMLTNLIKGKLLPSAQLWITTRPAATSHIPAECVDMVTEVRGFNDSQKEEYFRKRFREDEDKAITVYSQIKKCRSLHIMCHIPVFCWISATVLDELLKQEEQRETPRSLTEMYIHFVLIQIQIKNIKYDGGAETDSVWTLQTRKMILSLGKLAFEQLQKGNLFFYESDLTESGIDVRAASVCSGVFTQIFKEESGVHLGRVFCFVHLSVQEFLAALYVHVTFFQTGKNLLEEQPGPGWIDWLTGKRNGALLYQSAVDKALQSPNGHLDLFLRFLLGLSQPNSQVLLRGLLHKKETNSTVIPETVQHIKRKLNEQESIGESINLFHCLKELQDCSLIEEIQQSLTSGSLSPKDMSSAEWSALVFILLSSEETLKEFELKKYFASDVGLQRLLPVIKESSRAVLSCCNLSEKSCEVLASVLSSESCNLKDLDLSNNDLKDSGLKLLCEGLESPHCKLETLRLSGCLITKTGVTYLAKALNSNHSHLKELDMSFNHPGESGVNVLADGWKDPTWALNVLKIKPRGAKFLKPGLMKYAVDLTLDENKAHRNLLLRNNNKTVTMGKEKQTYPDHPERVRTKPFNSSLTLC</sequence>
<dbReference type="Pfam" id="PF17779">
    <property type="entry name" value="WHD_NOD2"/>
    <property type="match status" value="1"/>
</dbReference>
<evidence type="ECO:0000256" key="7">
    <source>
        <dbReference type="SAM" id="MobiDB-lite"/>
    </source>
</evidence>
<evidence type="ECO:0000256" key="6">
    <source>
        <dbReference type="ARBA" id="ARBA00022840"/>
    </source>
</evidence>
<protein>
    <recommendedName>
        <fullName evidence="8">NACHT domain-containing protein</fullName>
    </recommendedName>
</protein>
<keyword evidence="2" id="KW-0963">Cytoplasm</keyword>
<feature type="compositionally biased region" description="Basic and acidic residues" evidence="7">
    <location>
        <begin position="92"/>
        <end position="103"/>
    </location>
</feature>
<dbReference type="Pfam" id="PF05729">
    <property type="entry name" value="NACHT"/>
    <property type="match status" value="1"/>
</dbReference>
<dbReference type="PROSITE" id="PS51450">
    <property type="entry name" value="LRR"/>
    <property type="match status" value="1"/>
</dbReference>
<dbReference type="SMART" id="SM01288">
    <property type="entry name" value="FISNA"/>
    <property type="match status" value="1"/>
</dbReference>